<comment type="subcellular location">
    <subcellularLocation>
        <location evidence="1">Lysosome</location>
    </subcellularLocation>
</comment>
<comment type="subunit">
    <text evidence="3">Homodimer.</text>
</comment>
<dbReference type="Gene3D" id="1.20.120.980">
    <property type="entry name" value="Serine carboxypeptidase S28, SKS domain"/>
    <property type="match status" value="1"/>
</dbReference>
<feature type="chain" id="PRO_5010711708" description="Lysosomal Pro-X carboxypeptidase" evidence="18">
    <location>
        <begin position="17"/>
        <end position="482"/>
    </location>
</feature>
<keyword evidence="7" id="KW-0378">Hydrolase</keyword>
<dbReference type="AlphaFoldDB" id="A0A1W4X0U7"/>
<keyword evidence="9" id="KW-1015">Disulfide bond</keyword>
<dbReference type="PANTHER" id="PTHR11010">
    <property type="entry name" value="PROTEASE S28 PRO-X CARBOXYPEPTIDASE-RELATED"/>
    <property type="match status" value="1"/>
</dbReference>
<evidence type="ECO:0000256" key="4">
    <source>
        <dbReference type="ARBA" id="ARBA00022645"/>
    </source>
</evidence>
<evidence type="ECO:0000256" key="9">
    <source>
        <dbReference type="ARBA" id="ARBA00023157"/>
    </source>
</evidence>
<evidence type="ECO:0000256" key="3">
    <source>
        <dbReference type="ARBA" id="ARBA00011738"/>
    </source>
</evidence>
<dbReference type="PANTHER" id="PTHR11010:SF38">
    <property type="entry name" value="LYSOSOMAL PRO-X CARBOXYPEPTIDASE"/>
    <property type="match status" value="1"/>
</dbReference>
<accession>A0A1W4X0U7</accession>
<keyword evidence="11" id="KW-0458">Lysosome</keyword>
<evidence type="ECO:0000256" key="10">
    <source>
        <dbReference type="ARBA" id="ARBA00023180"/>
    </source>
</evidence>
<dbReference type="GO" id="GO:0005764">
    <property type="term" value="C:lysosome"/>
    <property type="evidence" value="ECO:0007669"/>
    <property type="project" value="UniProtKB-SubCell"/>
</dbReference>
<dbReference type="GO" id="GO:0008239">
    <property type="term" value="F:dipeptidyl-peptidase activity"/>
    <property type="evidence" value="ECO:0007669"/>
    <property type="project" value="TreeGrafter"/>
</dbReference>
<comment type="catalytic activity">
    <reaction evidence="12">
        <text>Cleavage of a -Pro-|-Xaa bond to release a C-terminal amino acid.</text>
        <dbReference type="EC" id="3.4.16.2"/>
    </reaction>
</comment>
<evidence type="ECO:0000256" key="17">
    <source>
        <dbReference type="ARBA" id="ARBA00076608"/>
    </source>
</evidence>
<dbReference type="KEGG" id="apln:108737591"/>
<keyword evidence="8" id="KW-0865">Zymogen</keyword>
<evidence type="ECO:0000256" key="6">
    <source>
        <dbReference type="ARBA" id="ARBA00022729"/>
    </source>
</evidence>
<dbReference type="InterPro" id="IPR029058">
    <property type="entry name" value="AB_hydrolase_fold"/>
</dbReference>
<dbReference type="GO" id="GO:0006508">
    <property type="term" value="P:proteolysis"/>
    <property type="evidence" value="ECO:0007669"/>
    <property type="project" value="UniProtKB-KW"/>
</dbReference>
<feature type="signal peptide" evidence="18">
    <location>
        <begin position="1"/>
        <end position="16"/>
    </location>
</feature>
<dbReference type="InterPro" id="IPR042269">
    <property type="entry name" value="Ser_carbopepase_S28_SKS"/>
</dbReference>
<dbReference type="EC" id="3.4.16.2" evidence="14"/>
<keyword evidence="6 18" id="KW-0732">Signal</keyword>
<dbReference type="OrthoDB" id="2130629at2759"/>
<evidence type="ECO:0000256" key="11">
    <source>
        <dbReference type="ARBA" id="ARBA00023228"/>
    </source>
</evidence>
<sequence>MFKFILVFLLINCNYGKYLYQTKFLSVPVDHFSFANNASFKLRYLINDTYWDSNGPIFFYTGNEGNITVFAENSGFIWEIADTFGALIVFAEHRYYGESMPFGNKSLINNSYLGYLSSSQALADYVYLIDYLQSNKNYADYSIRNPVVAFGGSYGGMLAAWIRMKYPAFVLGAIASSAPIYQFQGLTPCETYNDILTSVYNVSSNNNCPYIIKKSWPALRQVLSSPNGTEWLISTWKLCRPIQSKESIDTLIIDWLTNVYSNLAMANYPYPANFLAPLPAYPVKEFCRKLKLENINNITLLLTDLGNALQVYSNFTGKSECLNINSSTSDIGEDVWDYQACTEMVMPMCSGKFGMFEEERWNFTKYSADCEKRFGVPPIRPDLAILEYGGKDIKSASNIVFSNGLMDPWSGGGVLQDVSPNVRAILIPDGAHHLDLRSYNELDPKSVISARKFHQQAIRHWLKTYKTENLELNSVNIQNNYA</sequence>
<dbReference type="RefSeq" id="XP_018326023.1">
    <property type="nucleotide sequence ID" value="XM_018470521.2"/>
</dbReference>
<dbReference type="Proteomes" id="UP000192223">
    <property type="component" value="Unplaced"/>
</dbReference>
<organism evidence="19 20">
    <name type="scientific">Agrilus planipennis</name>
    <name type="common">Emerald ash borer</name>
    <name type="synonym">Agrilus marcopoli</name>
    <dbReference type="NCBI Taxonomy" id="224129"/>
    <lineage>
        <taxon>Eukaryota</taxon>
        <taxon>Metazoa</taxon>
        <taxon>Ecdysozoa</taxon>
        <taxon>Arthropoda</taxon>
        <taxon>Hexapoda</taxon>
        <taxon>Insecta</taxon>
        <taxon>Pterygota</taxon>
        <taxon>Neoptera</taxon>
        <taxon>Endopterygota</taxon>
        <taxon>Coleoptera</taxon>
        <taxon>Polyphaga</taxon>
        <taxon>Elateriformia</taxon>
        <taxon>Buprestoidea</taxon>
        <taxon>Buprestidae</taxon>
        <taxon>Agrilinae</taxon>
        <taxon>Agrilus</taxon>
    </lineage>
</organism>
<dbReference type="InParanoid" id="A0A1W4X0U7"/>
<comment type="similarity">
    <text evidence="2">Belongs to the peptidase S28 family.</text>
</comment>
<evidence type="ECO:0000256" key="5">
    <source>
        <dbReference type="ARBA" id="ARBA00022670"/>
    </source>
</evidence>
<evidence type="ECO:0000256" key="12">
    <source>
        <dbReference type="ARBA" id="ARBA00052013"/>
    </source>
</evidence>
<dbReference type="InterPro" id="IPR008758">
    <property type="entry name" value="Peptidase_S28"/>
</dbReference>
<evidence type="ECO:0000256" key="13">
    <source>
        <dbReference type="ARBA" id="ARBA00059701"/>
    </source>
</evidence>
<evidence type="ECO:0000256" key="15">
    <source>
        <dbReference type="ARBA" id="ARBA00073691"/>
    </source>
</evidence>
<dbReference type="Pfam" id="PF05577">
    <property type="entry name" value="Peptidase_S28"/>
    <property type="match status" value="1"/>
</dbReference>
<evidence type="ECO:0000256" key="1">
    <source>
        <dbReference type="ARBA" id="ARBA00004371"/>
    </source>
</evidence>
<proteinExistence type="inferred from homology"/>
<keyword evidence="10" id="KW-0325">Glycoprotein</keyword>
<dbReference type="STRING" id="224129.A0A1W4X0U7"/>
<comment type="function">
    <text evidence="13">Cleaves C-terminal amino acids linked to proline in peptides such as angiotensin II, III and des-Arg9-bradykinin. This cleavage occurs at acidic pH, but enzymatic activity is retained with some substrates at neutral pH.</text>
</comment>
<evidence type="ECO:0000313" key="19">
    <source>
        <dbReference type="Proteomes" id="UP000192223"/>
    </source>
</evidence>
<keyword evidence="19" id="KW-1185">Reference proteome</keyword>
<keyword evidence="5" id="KW-0645">Protease</keyword>
<dbReference type="SUPFAM" id="SSF53474">
    <property type="entry name" value="alpha/beta-Hydrolases"/>
    <property type="match status" value="1"/>
</dbReference>
<name>A0A1W4X0U7_AGRPL</name>
<evidence type="ECO:0000256" key="8">
    <source>
        <dbReference type="ARBA" id="ARBA00023145"/>
    </source>
</evidence>
<dbReference type="FunFam" id="1.20.120.980:FF:000002">
    <property type="entry name" value="lysosomal Pro-X carboxypeptidase"/>
    <property type="match status" value="1"/>
</dbReference>
<evidence type="ECO:0000256" key="2">
    <source>
        <dbReference type="ARBA" id="ARBA00011079"/>
    </source>
</evidence>
<protein>
    <recommendedName>
        <fullName evidence="15">Lysosomal Pro-X carboxypeptidase</fullName>
        <ecNumber evidence="14">3.4.16.2</ecNumber>
    </recommendedName>
    <alternativeName>
        <fullName evidence="17">Proline carboxypeptidase</fullName>
    </alternativeName>
    <alternativeName>
        <fullName evidence="16">Prolylcarboxypeptidase</fullName>
    </alternativeName>
</protein>
<dbReference type="GeneID" id="108737591"/>
<evidence type="ECO:0000256" key="18">
    <source>
        <dbReference type="SAM" id="SignalP"/>
    </source>
</evidence>
<reference evidence="20" key="1">
    <citation type="submission" date="2025-08" db="UniProtKB">
        <authorList>
            <consortium name="RefSeq"/>
        </authorList>
    </citation>
    <scope>IDENTIFICATION</scope>
    <source>
        <tissue evidence="20">Entire body</tissue>
    </source>
</reference>
<keyword evidence="4 20" id="KW-0121">Carboxypeptidase</keyword>
<dbReference type="FunCoup" id="A0A1W4X0U7">
    <property type="interactions" value="589"/>
</dbReference>
<evidence type="ECO:0000256" key="16">
    <source>
        <dbReference type="ARBA" id="ARBA00076475"/>
    </source>
</evidence>
<dbReference type="Gene3D" id="3.40.50.1820">
    <property type="entry name" value="alpha/beta hydrolase"/>
    <property type="match status" value="1"/>
</dbReference>
<evidence type="ECO:0000313" key="20">
    <source>
        <dbReference type="RefSeq" id="XP_018326023.1"/>
    </source>
</evidence>
<evidence type="ECO:0000256" key="14">
    <source>
        <dbReference type="ARBA" id="ARBA00066456"/>
    </source>
</evidence>
<evidence type="ECO:0000256" key="7">
    <source>
        <dbReference type="ARBA" id="ARBA00022801"/>
    </source>
</evidence>
<dbReference type="GO" id="GO:0004185">
    <property type="term" value="F:serine-type carboxypeptidase activity"/>
    <property type="evidence" value="ECO:0007669"/>
    <property type="project" value="UniProtKB-EC"/>
</dbReference>
<gene>
    <name evidence="20" type="primary">LOC108737591</name>
</gene>